<name>W1XKJ6_9ZZZZ</name>
<gene>
    <name evidence="2" type="ORF">Q604_UNBC14716G0001</name>
</gene>
<sequence length="86" mass="10423">KTDMVSYEEMLKLKKVEEMVDKYYNSGKFNYIIKYFENKFHSPFEFYYKLGVFFENKGYFNNFKNPNCISSGLILYTSLNDFLKDI</sequence>
<dbReference type="AlphaFoldDB" id="W1XKJ6"/>
<dbReference type="Pfam" id="PF13311">
    <property type="entry name" value="DUF4080"/>
    <property type="match status" value="1"/>
</dbReference>
<dbReference type="EMBL" id="AZMM01014716">
    <property type="protein sequence ID" value="ETJ30772.1"/>
    <property type="molecule type" value="Genomic_DNA"/>
</dbReference>
<comment type="caution">
    <text evidence="2">The sequence shown here is derived from an EMBL/GenBank/DDBJ whole genome shotgun (WGS) entry which is preliminary data.</text>
</comment>
<feature type="non-terminal residue" evidence="2">
    <location>
        <position position="1"/>
    </location>
</feature>
<reference evidence="2" key="1">
    <citation type="submission" date="2013-12" db="EMBL/GenBank/DDBJ databases">
        <title>A Varibaculum cambriense genome reconstructed from a premature infant gut community with otherwise low bacterial novelty that shifts toward anaerobic metabolism during the third week of life.</title>
        <authorList>
            <person name="Brown C.T."/>
            <person name="Sharon I."/>
            <person name="Thomas B.C."/>
            <person name="Castelle C.J."/>
            <person name="Morowitz M.J."/>
            <person name="Banfield J.F."/>
        </authorList>
    </citation>
    <scope>NUCLEOTIDE SEQUENCE</scope>
</reference>
<protein>
    <submittedName>
        <fullName evidence="2">Radical SAM protein</fullName>
    </submittedName>
</protein>
<dbReference type="InterPro" id="IPR025288">
    <property type="entry name" value="DUF4080"/>
</dbReference>
<evidence type="ECO:0000259" key="1">
    <source>
        <dbReference type="Pfam" id="PF13311"/>
    </source>
</evidence>
<organism evidence="2">
    <name type="scientific">human gut metagenome</name>
    <dbReference type="NCBI Taxonomy" id="408170"/>
    <lineage>
        <taxon>unclassified sequences</taxon>
        <taxon>metagenomes</taxon>
        <taxon>organismal metagenomes</taxon>
    </lineage>
</organism>
<proteinExistence type="predicted"/>
<feature type="domain" description="DUF4080" evidence="1">
    <location>
        <begin position="1"/>
        <end position="67"/>
    </location>
</feature>
<evidence type="ECO:0000313" key="2">
    <source>
        <dbReference type="EMBL" id="ETJ30772.1"/>
    </source>
</evidence>
<accession>W1XKJ6</accession>